<feature type="region of interest" description="Disordered" evidence="8">
    <location>
        <begin position="184"/>
        <end position="209"/>
    </location>
</feature>
<keyword evidence="2 7" id="KW-0820">tRNA-binding</keyword>
<keyword evidence="4 7" id="KW-0694">RNA-binding</keyword>
<comment type="subunit">
    <text evidence="7">Monomer.</text>
</comment>
<dbReference type="InterPro" id="IPR001328">
    <property type="entry name" value="Pept_tRNA_hydro"/>
</dbReference>
<evidence type="ECO:0000256" key="5">
    <source>
        <dbReference type="ARBA" id="ARBA00038063"/>
    </source>
</evidence>
<dbReference type="PANTHER" id="PTHR17224">
    <property type="entry name" value="PEPTIDYL-TRNA HYDROLASE"/>
    <property type="match status" value="1"/>
</dbReference>
<keyword evidence="7" id="KW-0963">Cytoplasm</keyword>
<evidence type="ECO:0000256" key="2">
    <source>
        <dbReference type="ARBA" id="ARBA00022555"/>
    </source>
</evidence>
<keyword evidence="10" id="KW-1185">Reference proteome</keyword>
<feature type="site" description="Discriminates between blocked and unblocked aminoacyl-tRNA" evidence="7">
    <location>
        <position position="9"/>
    </location>
</feature>
<comment type="function">
    <text evidence="7">Catalyzes the release of premature peptidyl moieties from peptidyl-tRNA molecules trapped in stalled 50S ribosomal subunits, and thus maintains levels of free tRNAs and 50S ribosomes.</text>
</comment>
<comment type="catalytic activity">
    <reaction evidence="7">
        <text>an N-acyl-L-alpha-aminoacyl-tRNA + H2O = an N-acyl-L-amino acid + a tRNA + H(+)</text>
        <dbReference type="Rhea" id="RHEA:54448"/>
        <dbReference type="Rhea" id="RHEA-COMP:10123"/>
        <dbReference type="Rhea" id="RHEA-COMP:13883"/>
        <dbReference type="ChEBI" id="CHEBI:15377"/>
        <dbReference type="ChEBI" id="CHEBI:15378"/>
        <dbReference type="ChEBI" id="CHEBI:59874"/>
        <dbReference type="ChEBI" id="CHEBI:78442"/>
        <dbReference type="ChEBI" id="CHEBI:138191"/>
        <dbReference type="EC" id="3.1.1.29"/>
    </reaction>
</comment>
<dbReference type="InterPro" id="IPR018171">
    <property type="entry name" value="Pept_tRNA_hydro_CS"/>
</dbReference>
<dbReference type="NCBIfam" id="TIGR00447">
    <property type="entry name" value="pth"/>
    <property type="match status" value="1"/>
</dbReference>
<feature type="binding site" evidence="7">
    <location>
        <position position="14"/>
    </location>
    <ligand>
        <name>tRNA</name>
        <dbReference type="ChEBI" id="CHEBI:17843"/>
    </ligand>
</feature>
<organism evidence="9 10">
    <name type="scientific">Marinibaculum pumilum</name>
    <dbReference type="NCBI Taxonomy" id="1766165"/>
    <lineage>
        <taxon>Bacteria</taxon>
        <taxon>Pseudomonadati</taxon>
        <taxon>Pseudomonadota</taxon>
        <taxon>Alphaproteobacteria</taxon>
        <taxon>Rhodospirillales</taxon>
        <taxon>Rhodospirillaceae</taxon>
        <taxon>Marinibaculum</taxon>
    </lineage>
</organism>
<dbReference type="EMBL" id="JBHRTR010000034">
    <property type="protein sequence ID" value="MFC3229622.1"/>
    <property type="molecule type" value="Genomic_DNA"/>
</dbReference>
<evidence type="ECO:0000256" key="1">
    <source>
        <dbReference type="ARBA" id="ARBA00013260"/>
    </source>
</evidence>
<dbReference type="PROSITE" id="PS01196">
    <property type="entry name" value="PEPT_TRNA_HYDROL_2"/>
    <property type="match status" value="1"/>
</dbReference>
<dbReference type="SUPFAM" id="SSF53178">
    <property type="entry name" value="Peptidyl-tRNA hydrolase-like"/>
    <property type="match status" value="1"/>
</dbReference>
<evidence type="ECO:0000256" key="4">
    <source>
        <dbReference type="ARBA" id="ARBA00022884"/>
    </source>
</evidence>
<feature type="binding site" evidence="7">
    <location>
        <position position="112"/>
    </location>
    <ligand>
        <name>tRNA</name>
        <dbReference type="ChEBI" id="CHEBI:17843"/>
    </ligand>
</feature>
<dbReference type="InterPro" id="IPR036416">
    <property type="entry name" value="Pept_tRNA_hydro_sf"/>
</dbReference>
<sequence>MLLFVGLGNPGRKHETDRHNIGFMAVEAIAAMHGFGPWRGRFQGQAAEGQLGAAKVLALKPDTYMNRSGQSVGEAVRFYKLAADAVFVFHDELDLAPGKIRARLGGGLAGHNGLRSIAPVIGPDFWRVRMGIGHPGDKAKVMGHVLGGFSRSDRDWLDPVLDAVADAAPLLAAGDGPAFMSRVALKAPPPAPAPGAAKAPDGAKQEDRT</sequence>
<dbReference type="EC" id="3.1.1.29" evidence="1 7"/>
<protein>
    <recommendedName>
        <fullName evidence="6 7">Peptidyl-tRNA hydrolase</fullName>
        <shortName evidence="7">Pth</shortName>
        <ecNumber evidence="1 7">3.1.1.29</ecNumber>
    </recommendedName>
</protein>
<reference evidence="10" key="1">
    <citation type="journal article" date="2019" name="Int. J. Syst. Evol. Microbiol.">
        <title>The Global Catalogue of Microorganisms (GCM) 10K type strain sequencing project: providing services to taxonomists for standard genome sequencing and annotation.</title>
        <authorList>
            <consortium name="The Broad Institute Genomics Platform"/>
            <consortium name="The Broad Institute Genome Sequencing Center for Infectious Disease"/>
            <person name="Wu L."/>
            <person name="Ma J."/>
        </authorList>
    </citation>
    <scope>NUCLEOTIDE SEQUENCE [LARGE SCALE GENOMIC DNA]</scope>
    <source>
        <strain evidence="10">KCTC 42964</strain>
    </source>
</reference>
<proteinExistence type="inferred from homology"/>
<dbReference type="CDD" id="cd00462">
    <property type="entry name" value="PTH"/>
    <property type="match status" value="1"/>
</dbReference>
<name>A0ABV7L5T3_9PROT</name>
<dbReference type="HAMAP" id="MF_00083">
    <property type="entry name" value="Pept_tRNA_hydro_bact"/>
    <property type="match status" value="1"/>
</dbReference>
<comment type="subcellular location">
    <subcellularLocation>
        <location evidence="7">Cytoplasm</location>
    </subcellularLocation>
</comment>
<evidence type="ECO:0000256" key="8">
    <source>
        <dbReference type="SAM" id="MobiDB-lite"/>
    </source>
</evidence>
<feature type="active site" description="Proton acceptor" evidence="7">
    <location>
        <position position="19"/>
    </location>
</feature>
<dbReference type="Proteomes" id="UP001595528">
    <property type="component" value="Unassembled WGS sequence"/>
</dbReference>
<comment type="function">
    <text evidence="7">Hydrolyzes ribosome-free peptidyl-tRNAs (with 1 or more amino acids incorporated), which drop off the ribosome during protein synthesis, or as a result of ribosome stalling.</text>
</comment>
<dbReference type="PANTHER" id="PTHR17224:SF1">
    <property type="entry name" value="PEPTIDYL-TRNA HYDROLASE"/>
    <property type="match status" value="1"/>
</dbReference>
<keyword evidence="3 7" id="KW-0378">Hydrolase</keyword>
<comment type="similarity">
    <text evidence="5 7">Belongs to the PTH family.</text>
</comment>
<dbReference type="GO" id="GO:0004045">
    <property type="term" value="F:peptidyl-tRNA hydrolase activity"/>
    <property type="evidence" value="ECO:0007669"/>
    <property type="project" value="UniProtKB-EC"/>
</dbReference>
<evidence type="ECO:0000256" key="6">
    <source>
        <dbReference type="ARBA" id="ARBA00050038"/>
    </source>
</evidence>
<dbReference type="Gene3D" id="3.40.50.1470">
    <property type="entry name" value="Peptidyl-tRNA hydrolase"/>
    <property type="match status" value="1"/>
</dbReference>
<gene>
    <name evidence="7 9" type="primary">pth</name>
    <name evidence="9" type="ORF">ACFOGJ_20405</name>
</gene>
<feature type="site" description="Stabilizes the basic form of H active site to accept a proton" evidence="7">
    <location>
        <position position="91"/>
    </location>
</feature>
<dbReference type="RefSeq" id="WP_379903999.1">
    <property type="nucleotide sequence ID" value="NZ_JBHRTR010000034.1"/>
</dbReference>
<comment type="caution">
    <text evidence="9">The sequence shown here is derived from an EMBL/GenBank/DDBJ whole genome shotgun (WGS) entry which is preliminary data.</text>
</comment>
<accession>A0ABV7L5T3</accession>
<evidence type="ECO:0000256" key="7">
    <source>
        <dbReference type="HAMAP-Rule" id="MF_00083"/>
    </source>
</evidence>
<dbReference type="Pfam" id="PF01195">
    <property type="entry name" value="Pept_tRNA_hydro"/>
    <property type="match status" value="1"/>
</dbReference>
<evidence type="ECO:0000313" key="9">
    <source>
        <dbReference type="EMBL" id="MFC3229622.1"/>
    </source>
</evidence>
<feature type="binding site" evidence="7">
    <location>
        <position position="66"/>
    </location>
    <ligand>
        <name>tRNA</name>
        <dbReference type="ChEBI" id="CHEBI:17843"/>
    </ligand>
</feature>
<evidence type="ECO:0000256" key="3">
    <source>
        <dbReference type="ARBA" id="ARBA00022801"/>
    </source>
</evidence>
<feature type="binding site" evidence="7">
    <location>
        <position position="64"/>
    </location>
    <ligand>
        <name>tRNA</name>
        <dbReference type="ChEBI" id="CHEBI:17843"/>
    </ligand>
</feature>
<evidence type="ECO:0000313" key="10">
    <source>
        <dbReference type="Proteomes" id="UP001595528"/>
    </source>
</evidence>